<feature type="domain" description="Rhodopsin" evidence="8">
    <location>
        <begin position="47"/>
        <end position="298"/>
    </location>
</feature>
<dbReference type="PANTHER" id="PTHR33048">
    <property type="entry name" value="PTH11-LIKE INTEGRAL MEMBRANE PROTEIN (AFU_ORTHOLOGUE AFUA_5G11245)"/>
    <property type="match status" value="1"/>
</dbReference>
<evidence type="ECO:0000259" key="8">
    <source>
        <dbReference type="Pfam" id="PF20684"/>
    </source>
</evidence>
<dbReference type="PANTHER" id="PTHR33048:SF129">
    <property type="entry name" value="INTEGRAL MEMBRANE PROTEIN-RELATED"/>
    <property type="match status" value="1"/>
</dbReference>
<keyword evidence="4 7" id="KW-0472">Membrane</keyword>
<keyword evidence="3 7" id="KW-1133">Transmembrane helix</keyword>
<feature type="transmembrane region" description="Helical" evidence="7">
    <location>
        <begin position="28"/>
        <end position="51"/>
    </location>
</feature>
<sequence>MPGGVHPPISVAKSWPQPNYINPETRGWGLVILVVVLYFVTFLIFTARLWARLKIAKNAGLDDALISVAMVFVTGLAVGTCLGSRLYGFDRHVWDLKPGQGMQSRKMVMALEVLYTPGTAIIKISILFFYRRMSAGSISKPFYYAVWASIIFVVLYMIVFTINIFVTCIPIHAFWHSVDPRWALENAGKYHCFDEGANLLAASSISVLQDFIACGLPTMLFWDLKLPRRQKVALASIFGVGFFLCITGILRILAIRKVYYKTYDVTWAAEEVWVWTAVETHLAVICASAPALKVFFKRYLKVSSFGSDLKYTIKRSFGQTGSEKPDRSYGLSSTVGKGTHPYSSRHKSITDDIELGGIKVARDIDIRVESHDESQSEFAISGRSSQEHLKPTVKPNSSRQPRLADQSNPRTVAGSHWNGRGEDGLFRDGRFTARHDEGPNAYGGATHRGW</sequence>
<evidence type="ECO:0000256" key="4">
    <source>
        <dbReference type="ARBA" id="ARBA00023136"/>
    </source>
</evidence>
<dbReference type="Proteomes" id="UP000504638">
    <property type="component" value="Unplaced"/>
</dbReference>
<evidence type="ECO:0000256" key="5">
    <source>
        <dbReference type="ARBA" id="ARBA00038359"/>
    </source>
</evidence>
<dbReference type="OrthoDB" id="5329176at2759"/>
<comment type="similarity">
    <text evidence="5">Belongs to the SAT4 family.</text>
</comment>
<feature type="region of interest" description="Disordered" evidence="6">
    <location>
        <begin position="318"/>
        <end position="347"/>
    </location>
</feature>
<protein>
    <recommendedName>
        <fullName evidence="8">Rhodopsin domain-containing protein</fullName>
    </recommendedName>
</protein>
<dbReference type="InterPro" id="IPR049326">
    <property type="entry name" value="Rhodopsin_dom_fungi"/>
</dbReference>
<feature type="transmembrane region" description="Helical" evidence="7">
    <location>
        <begin position="63"/>
        <end position="87"/>
    </location>
</feature>
<dbReference type="EMBL" id="ML975150">
    <property type="protein sequence ID" value="KAF1816740.1"/>
    <property type="molecule type" value="Genomic_DNA"/>
</dbReference>
<feature type="transmembrane region" description="Helical" evidence="7">
    <location>
        <begin position="142"/>
        <end position="175"/>
    </location>
</feature>
<organism evidence="9">
    <name type="scientific">Eremomyces bilateralis CBS 781.70</name>
    <dbReference type="NCBI Taxonomy" id="1392243"/>
    <lineage>
        <taxon>Eukaryota</taxon>
        <taxon>Fungi</taxon>
        <taxon>Dikarya</taxon>
        <taxon>Ascomycota</taxon>
        <taxon>Pezizomycotina</taxon>
        <taxon>Dothideomycetes</taxon>
        <taxon>Dothideomycetes incertae sedis</taxon>
        <taxon>Eremomycetales</taxon>
        <taxon>Eremomycetaceae</taxon>
        <taxon>Eremomyces</taxon>
    </lineage>
</organism>
<feature type="transmembrane region" description="Helical" evidence="7">
    <location>
        <begin position="232"/>
        <end position="253"/>
    </location>
</feature>
<evidence type="ECO:0000313" key="10">
    <source>
        <dbReference type="Proteomes" id="UP000504638"/>
    </source>
</evidence>
<feature type="compositionally biased region" description="Basic and acidic residues" evidence="6">
    <location>
        <begin position="419"/>
        <end position="438"/>
    </location>
</feature>
<feature type="transmembrane region" description="Helical" evidence="7">
    <location>
        <begin position="107"/>
        <end position="130"/>
    </location>
</feature>
<keyword evidence="10" id="KW-1185">Reference proteome</keyword>
<reference evidence="11" key="3">
    <citation type="submission" date="2025-04" db="UniProtKB">
        <authorList>
            <consortium name="RefSeq"/>
        </authorList>
    </citation>
    <scope>IDENTIFICATION</scope>
    <source>
        <strain evidence="11">CBS 781.70</strain>
    </source>
</reference>
<name>A0A6G1GFV7_9PEZI</name>
<gene>
    <name evidence="9 11" type="ORF">P152DRAFT_135994</name>
</gene>
<evidence type="ECO:0000256" key="2">
    <source>
        <dbReference type="ARBA" id="ARBA00022692"/>
    </source>
</evidence>
<evidence type="ECO:0000256" key="1">
    <source>
        <dbReference type="ARBA" id="ARBA00004141"/>
    </source>
</evidence>
<evidence type="ECO:0000313" key="9">
    <source>
        <dbReference type="EMBL" id="KAF1816740.1"/>
    </source>
</evidence>
<accession>A0A6G1GFV7</accession>
<reference evidence="9 11" key="1">
    <citation type="submission" date="2020-01" db="EMBL/GenBank/DDBJ databases">
        <authorList>
            <consortium name="DOE Joint Genome Institute"/>
            <person name="Haridas S."/>
            <person name="Albert R."/>
            <person name="Binder M."/>
            <person name="Bloem J."/>
            <person name="Labutti K."/>
            <person name="Salamov A."/>
            <person name="Andreopoulos B."/>
            <person name="Baker S.E."/>
            <person name="Barry K."/>
            <person name="Bills G."/>
            <person name="Bluhm B.H."/>
            <person name="Cannon C."/>
            <person name="Castanera R."/>
            <person name="Culley D.E."/>
            <person name="Daum C."/>
            <person name="Ezra D."/>
            <person name="Gonzalez J.B."/>
            <person name="Henrissat B."/>
            <person name="Kuo A."/>
            <person name="Liang C."/>
            <person name="Lipzen A."/>
            <person name="Lutzoni F."/>
            <person name="Magnuson J."/>
            <person name="Mondo S."/>
            <person name="Nolan M."/>
            <person name="Ohm R."/>
            <person name="Pangilinan J."/>
            <person name="Park H.-J."/>
            <person name="Ramirez L."/>
            <person name="Alfaro M."/>
            <person name="Sun H."/>
            <person name="Tritt A."/>
            <person name="Yoshinaga Y."/>
            <person name="Zwiers L.-H."/>
            <person name="Turgeon B.G."/>
            <person name="Goodwin S.B."/>
            <person name="Spatafora J.W."/>
            <person name="Crous P.W."/>
            <person name="Grigoriev I.V."/>
        </authorList>
    </citation>
    <scope>NUCLEOTIDE SEQUENCE</scope>
    <source>
        <strain evidence="9 11">CBS 781.70</strain>
    </source>
</reference>
<dbReference type="Pfam" id="PF20684">
    <property type="entry name" value="Fung_rhodopsin"/>
    <property type="match status" value="1"/>
</dbReference>
<dbReference type="GO" id="GO:0016020">
    <property type="term" value="C:membrane"/>
    <property type="evidence" value="ECO:0007669"/>
    <property type="project" value="UniProtKB-SubCell"/>
</dbReference>
<keyword evidence="2 7" id="KW-0812">Transmembrane</keyword>
<reference evidence="11" key="2">
    <citation type="submission" date="2020-04" db="EMBL/GenBank/DDBJ databases">
        <authorList>
            <consortium name="NCBI Genome Project"/>
        </authorList>
    </citation>
    <scope>NUCLEOTIDE SEQUENCE</scope>
    <source>
        <strain evidence="11">CBS 781.70</strain>
    </source>
</reference>
<feature type="compositionally biased region" description="Polar residues" evidence="6">
    <location>
        <begin position="394"/>
        <end position="410"/>
    </location>
</feature>
<dbReference type="GeneID" id="54414382"/>
<evidence type="ECO:0000256" key="7">
    <source>
        <dbReference type="SAM" id="Phobius"/>
    </source>
</evidence>
<proteinExistence type="inferred from homology"/>
<dbReference type="RefSeq" id="XP_033538371.1">
    <property type="nucleotide sequence ID" value="XM_033673812.1"/>
</dbReference>
<evidence type="ECO:0000256" key="3">
    <source>
        <dbReference type="ARBA" id="ARBA00022989"/>
    </source>
</evidence>
<evidence type="ECO:0000256" key="6">
    <source>
        <dbReference type="SAM" id="MobiDB-lite"/>
    </source>
</evidence>
<evidence type="ECO:0000313" key="11">
    <source>
        <dbReference type="RefSeq" id="XP_033538371.1"/>
    </source>
</evidence>
<dbReference type="InterPro" id="IPR052337">
    <property type="entry name" value="SAT4-like"/>
</dbReference>
<dbReference type="AlphaFoldDB" id="A0A6G1GFV7"/>
<comment type="subcellular location">
    <subcellularLocation>
        <location evidence="1">Membrane</location>
        <topology evidence="1">Multi-pass membrane protein</topology>
    </subcellularLocation>
</comment>
<feature type="region of interest" description="Disordered" evidence="6">
    <location>
        <begin position="372"/>
        <end position="450"/>
    </location>
</feature>